<protein>
    <submittedName>
        <fullName evidence="1">Uncharacterized protein</fullName>
    </submittedName>
</protein>
<gene>
    <name evidence="1" type="ORF">S1001342_02093</name>
</gene>
<name>A0A1Y0Y8B1_ACEPA</name>
<dbReference type="Proteomes" id="UP000196205">
    <property type="component" value="Chromosome"/>
</dbReference>
<organism evidence="1 2">
    <name type="scientific">Acetobacter pasteurianus subsp. pasteurianus</name>
    <dbReference type="NCBI Taxonomy" id="481145"/>
    <lineage>
        <taxon>Bacteria</taxon>
        <taxon>Pseudomonadati</taxon>
        <taxon>Pseudomonadota</taxon>
        <taxon>Alphaproteobacteria</taxon>
        <taxon>Acetobacterales</taxon>
        <taxon>Acetobacteraceae</taxon>
        <taxon>Acetobacter</taxon>
    </lineage>
</organism>
<sequence length="703" mass="80973">MQRLNGLNEILRNEGIIAALAQVDAYDIELLDFSQEEPNHSMNTLIHDVIANCNDENFSDVFVFLNKIGDVFGVNVSLSLEILSFNLRRNIDLNYQVKFFESIPKFVKDFSDVQMLGAESYRRLGNIDKALSIFSSLPCKEGWWPYDDIWQNLSYGLGCYLLQKNVSFLERLKSYKWSFRSSVPQQYMVSDLVSGLLNPWRHDPMTFKMDIEHLIKDCRIPEVNVKSQILDFLTNHIADLDTDRASIVFQLAASCNSTKFVEKILENKDFVFENLAISPIFVFSLDLFQQQFSQFADVFSEILEVFLQSNVIQRFMKGDWMAFESSHLPNTRGLAFEILSRYHNQREDICVKYIPFVRKATENTKKIAKNSKKHLFVGLYGATANLDSSLKAIFDYLKKDTQTWRDEGHLVSIGISTFKDTGPQFITAEQKCENIIDFMPEKLERILQKFNCSNLAELQAFLPHTIQLINGKSQNELSVHEDHIKNICSEYELSENVYLNIFSDKAFWKDTGEEFLQYFGNNDSLVMDDIKTCYCLSGLHKVADAAEVSQNIDIDRMILLNLNSEVVEGSLTHLCNQTVNKGGQNKILSAKLKGKNISEKEGDTYFVGGKNSVSKLFYTDTFIKNIITSYVFGYVYRDKFISQEIIQTVLYENGCNVEFSSEVEIQKIRVNIPWPELREALIKDSFGLKNEDLLRFIRNETKN</sequence>
<accession>A0A1Y0Y8B1</accession>
<dbReference type="AlphaFoldDB" id="A0A1Y0Y8B1"/>
<dbReference type="EMBL" id="CP021509">
    <property type="protein sequence ID" value="ARW48406.1"/>
    <property type="molecule type" value="Genomic_DNA"/>
</dbReference>
<dbReference type="RefSeq" id="WP_087651904.1">
    <property type="nucleotide sequence ID" value="NZ_CP021509.1"/>
</dbReference>
<reference evidence="1 2" key="1">
    <citation type="submission" date="2017-05" db="EMBL/GenBank/DDBJ databases">
        <title>Genome sequence of Acetobacter pasteurianus subsp. pasteurianus strain SRCM101342.</title>
        <authorList>
            <person name="Cho S.H."/>
        </authorList>
    </citation>
    <scope>NUCLEOTIDE SEQUENCE [LARGE SCALE GENOMIC DNA]</scope>
    <source>
        <strain evidence="1 2">SRCM101342</strain>
    </source>
</reference>
<dbReference type="OrthoDB" id="7597074at2"/>
<proteinExistence type="predicted"/>
<evidence type="ECO:0000313" key="1">
    <source>
        <dbReference type="EMBL" id="ARW48406.1"/>
    </source>
</evidence>
<evidence type="ECO:0000313" key="2">
    <source>
        <dbReference type="Proteomes" id="UP000196205"/>
    </source>
</evidence>